<name>A0A5B8XEZ4_9RICK</name>
<dbReference type="EC" id="6.3.5.-" evidence="11"/>
<evidence type="ECO:0000256" key="5">
    <source>
        <dbReference type="ARBA" id="ARBA00022741"/>
    </source>
</evidence>
<dbReference type="InterPro" id="IPR006075">
    <property type="entry name" value="Asn/Gln-tRNA_Trfase_suB/E_cat"/>
</dbReference>
<evidence type="ECO:0000256" key="4">
    <source>
        <dbReference type="ARBA" id="ARBA00022598"/>
    </source>
</evidence>
<dbReference type="InterPro" id="IPR003789">
    <property type="entry name" value="Asn/Gln_tRNA_amidoTrase-B-like"/>
</dbReference>
<dbReference type="InterPro" id="IPR004413">
    <property type="entry name" value="GatB"/>
</dbReference>
<protein>
    <recommendedName>
        <fullName evidence="3 11">Aspartyl/glutamyl-tRNA(Asn/Gln) amidotransferase subunit B</fullName>
        <shortName evidence="11">Asp/Glu-ADT subunit B</shortName>
        <ecNumber evidence="11">6.3.5.-</ecNumber>
    </recommendedName>
</protein>
<evidence type="ECO:0000313" key="14">
    <source>
        <dbReference type="Proteomes" id="UP000321934"/>
    </source>
</evidence>
<gene>
    <name evidence="11" type="primary">gatB</name>
    <name evidence="13" type="ORF">Deia_01081</name>
</gene>
<dbReference type="HAMAP" id="MF_00121">
    <property type="entry name" value="GatB"/>
    <property type="match status" value="1"/>
</dbReference>
<dbReference type="SUPFAM" id="SSF55931">
    <property type="entry name" value="Glutamine synthetase/guanido kinase"/>
    <property type="match status" value="1"/>
</dbReference>
<dbReference type="GO" id="GO:0016740">
    <property type="term" value="F:transferase activity"/>
    <property type="evidence" value="ECO:0007669"/>
    <property type="project" value="UniProtKB-KW"/>
</dbReference>
<dbReference type="InterPro" id="IPR017958">
    <property type="entry name" value="Gln-tRNA_amidoTrfase_suB_CS"/>
</dbReference>
<evidence type="ECO:0000256" key="1">
    <source>
        <dbReference type="ARBA" id="ARBA00005306"/>
    </source>
</evidence>
<dbReference type="Proteomes" id="UP000321934">
    <property type="component" value="Chromosome"/>
</dbReference>
<dbReference type="OrthoDB" id="9804078at2"/>
<keyword evidence="13" id="KW-0808">Transferase</keyword>
<dbReference type="FunFam" id="1.10.10.410:FF:000001">
    <property type="entry name" value="Aspartyl/glutamyl-tRNA(Asn/Gln) amidotransferase subunit B"/>
    <property type="match status" value="1"/>
</dbReference>
<keyword evidence="14" id="KW-1185">Reference proteome</keyword>
<comment type="subunit">
    <text evidence="2 11">Heterotrimer of A, B and C subunits.</text>
</comment>
<dbReference type="NCBIfam" id="NF004015">
    <property type="entry name" value="PRK05477.1-5"/>
    <property type="match status" value="1"/>
</dbReference>
<dbReference type="GO" id="GO:0050566">
    <property type="term" value="F:asparaginyl-tRNA synthase (glutamine-hydrolyzing) activity"/>
    <property type="evidence" value="ECO:0007669"/>
    <property type="project" value="RHEA"/>
</dbReference>
<evidence type="ECO:0000256" key="6">
    <source>
        <dbReference type="ARBA" id="ARBA00022840"/>
    </source>
</evidence>
<dbReference type="InterPro" id="IPR014746">
    <property type="entry name" value="Gln_synth/guanido_kin_cat_dom"/>
</dbReference>
<dbReference type="NCBIfam" id="TIGR00133">
    <property type="entry name" value="gatB"/>
    <property type="match status" value="1"/>
</dbReference>
<evidence type="ECO:0000256" key="7">
    <source>
        <dbReference type="ARBA" id="ARBA00022917"/>
    </source>
</evidence>
<dbReference type="GO" id="GO:0005524">
    <property type="term" value="F:ATP binding"/>
    <property type="evidence" value="ECO:0007669"/>
    <property type="project" value="UniProtKB-KW"/>
</dbReference>
<comment type="function">
    <text evidence="8 11">Allows the formation of correctly charged Asn-tRNA(Asn) or Gln-tRNA(Gln) through the transamidation of misacylated Asp-tRNA(Asn) or Glu-tRNA(Gln) in organisms which lack either or both of asparaginyl-tRNA or glutaminyl-tRNA synthetases. The reaction takes place in the presence of glutamine and ATP through an activated phospho-Asp-tRNA(Asn) or phospho-Glu-tRNA(Gln).</text>
</comment>
<keyword evidence="4 11" id="KW-0436">Ligase</keyword>
<dbReference type="PANTHER" id="PTHR11659:SF0">
    <property type="entry name" value="GLUTAMYL-TRNA(GLN) AMIDOTRANSFERASE SUBUNIT B, MITOCHONDRIAL"/>
    <property type="match status" value="1"/>
</dbReference>
<dbReference type="PROSITE" id="PS01234">
    <property type="entry name" value="GATB"/>
    <property type="match status" value="1"/>
</dbReference>
<dbReference type="InterPro" id="IPR018027">
    <property type="entry name" value="Asn/Gln_amidotransferase"/>
</dbReference>
<dbReference type="NCBIfam" id="NF004014">
    <property type="entry name" value="PRK05477.1-4"/>
    <property type="match status" value="1"/>
</dbReference>
<dbReference type="InterPro" id="IPR023168">
    <property type="entry name" value="GatB_Yqey_C_2"/>
</dbReference>
<keyword evidence="5 11" id="KW-0547">Nucleotide-binding</keyword>
<dbReference type="SUPFAM" id="SSF89095">
    <property type="entry name" value="GatB/YqeY motif"/>
    <property type="match status" value="2"/>
</dbReference>
<evidence type="ECO:0000256" key="8">
    <source>
        <dbReference type="ARBA" id="ARBA00024799"/>
    </source>
</evidence>
<dbReference type="Gene3D" id="1.10.10.410">
    <property type="match status" value="1"/>
</dbReference>
<dbReference type="SMART" id="SM00845">
    <property type="entry name" value="GatB_Yqey"/>
    <property type="match status" value="1"/>
</dbReference>
<proteinExistence type="inferred from homology"/>
<dbReference type="InterPro" id="IPR017959">
    <property type="entry name" value="Asn/Gln-tRNA_amidoTrfase_suB/E"/>
</dbReference>
<evidence type="ECO:0000256" key="11">
    <source>
        <dbReference type="HAMAP-Rule" id="MF_00121"/>
    </source>
</evidence>
<evidence type="ECO:0000256" key="2">
    <source>
        <dbReference type="ARBA" id="ARBA00011123"/>
    </source>
</evidence>
<comment type="catalytic activity">
    <reaction evidence="9 11">
        <text>L-aspartyl-tRNA(Asn) + L-glutamine + ATP + H2O = L-asparaginyl-tRNA(Asn) + L-glutamate + ADP + phosphate + 2 H(+)</text>
        <dbReference type="Rhea" id="RHEA:14513"/>
        <dbReference type="Rhea" id="RHEA-COMP:9674"/>
        <dbReference type="Rhea" id="RHEA-COMP:9677"/>
        <dbReference type="ChEBI" id="CHEBI:15377"/>
        <dbReference type="ChEBI" id="CHEBI:15378"/>
        <dbReference type="ChEBI" id="CHEBI:29985"/>
        <dbReference type="ChEBI" id="CHEBI:30616"/>
        <dbReference type="ChEBI" id="CHEBI:43474"/>
        <dbReference type="ChEBI" id="CHEBI:58359"/>
        <dbReference type="ChEBI" id="CHEBI:78515"/>
        <dbReference type="ChEBI" id="CHEBI:78516"/>
        <dbReference type="ChEBI" id="CHEBI:456216"/>
    </reaction>
</comment>
<dbReference type="EMBL" id="CP029077">
    <property type="protein sequence ID" value="QED23862.1"/>
    <property type="molecule type" value="Genomic_DNA"/>
</dbReference>
<organism evidence="13 14">
    <name type="scientific">Candidatus Deianiraea vastatrix</name>
    <dbReference type="NCBI Taxonomy" id="2163644"/>
    <lineage>
        <taxon>Bacteria</taxon>
        <taxon>Pseudomonadati</taxon>
        <taxon>Pseudomonadota</taxon>
        <taxon>Alphaproteobacteria</taxon>
        <taxon>Rickettsiales</taxon>
        <taxon>Candidatus Deianiraeaceae</taxon>
        <taxon>Candidatus Deianiraea</taxon>
    </lineage>
</organism>
<dbReference type="GO" id="GO:0030956">
    <property type="term" value="C:glutamyl-tRNA(Gln) amidotransferase complex"/>
    <property type="evidence" value="ECO:0007669"/>
    <property type="project" value="TreeGrafter"/>
</dbReference>
<dbReference type="Pfam" id="PF02637">
    <property type="entry name" value="GatB_Yqey"/>
    <property type="match status" value="1"/>
</dbReference>
<feature type="domain" description="Asn/Gln amidotransferase" evidence="12">
    <location>
        <begin position="335"/>
        <end position="486"/>
    </location>
</feature>
<comment type="similarity">
    <text evidence="1 11">Belongs to the GatB/GatE family. GatB subfamily.</text>
</comment>
<evidence type="ECO:0000256" key="10">
    <source>
        <dbReference type="ARBA" id="ARBA00047913"/>
    </source>
</evidence>
<dbReference type="PANTHER" id="PTHR11659">
    <property type="entry name" value="GLUTAMYL-TRNA GLN AMIDOTRANSFERASE SUBUNIT B MITOCHONDRIAL AND PROKARYOTIC PET112-RELATED"/>
    <property type="match status" value="1"/>
</dbReference>
<dbReference type="GO" id="GO:0006412">
    <property type="term" value="P:translation"/>
    <property type="evidence" value="ECO:0007669"/>
    <property type="project" value="UniProtKB-UniRule"/>
</dbReference>
<keyword evidence="6 11" id="KW-0067">ATP-binding</keyword>
<dbReference type="GO" id="GO:0070681">
    <property type="term" value="P:glutaminyl-tRNAGln biosynthesis via transamidation"/>
    <property type="evidence" value="ECO:0007669"/>
    <property type="project" value="TreeGrafter"/>
</dbReference>
<evidence type="ECO:0000313" key="13">
    <source>
        <dbReference type="EMBL" id="QED23862.1"/>
    </source>
</evidence>
<reference evidence="13 14" key="1">
    <citation type="journal article" date="2019" name="ISME J.">
        <title>Deianiraea, an extracellular bacterium associated with the ciliate Paramecium, suggests an alternative scenario for the evolution of Rickettsiales.</title>
        <authorList>
            <person name="Castelli M."/>
            <person name="Sabaneyeva E."/>
            <person name="Lanzoni O."/>
            <person name="Lebedeva N."/>
            <person name="Floriano A.M."/>
            <person name="Gaiarsa S."/>
            <person name="Benken K."/>
            <person name="Modeo L."/>
            <person name="Bandi C."/>
            <person name="Potekhin A."/>
            <person name="Sassera D."/>
            <person name="Petroni G."/>
        </authorList>
    </citation>
    <scope>NUCLEOTIDE SEQUENCE [LARGE SCALE GENOMIC DNA]</scope>
    <source>
        <strain evidence="13">CyL4-1</strain>
    </source>
</reference>
<comment type="catalytic activity">
    <reaction evidence="10 11">
        <text>L-glutamyl-tRNA(Gln) + L-glutamine + ATP + H2O = L-glutaminyl-tRNA(Gln) + L-glutamate + ADP + phosphate + H(+)</text>
        <dbReference type="Rhea" id="RHEA:17521"/>
        <dbReference type="Rhea" id="RHEA-COMP:9681"/>
        <dbReference type="Rhea" id="RHEA-COMP:9684"/>
        <dbReference type="ChEBI" id="CHEBI:15377"/>
        <dbReference type="ChEBI" id="CHEBI:15378"/>
        <dbReference type="ChEBI" id="CHEBI:29985"/>
        <dbReference type="ChEBI" id="CHEBI:30616"/>
        <dbReference type="ChEBI" id="CHEBI:43474"/>
        <dbReference type="ChEBI" id="CHEBI:58359"/>
        <dbReference type="ChEBI" id="CHEBI:78520"/>
        <dbReference type="ChEBI" id="CHEBI:78521"/>
        <dbReference type="ChEBI" id="CHEBI:456216"/>
    </reaction>
</comment>
<keyword evidence="7 11" id="KW-0648">Protein biosynthesis</keyword>
<dbReference type="NCBIfam" id="NF004012">
    <property type="entry name" value="PRK05477.1-2"/>
    <property type="match status" value="1"/>
</dbReference>
<evidence type="ECO:0000256" key="9">
    <source>
        <dbReference type="ARBA" id="ARBA00047380"/>
    </source>
</evidence>
<dbReference type="GO" id="GO:0050567">
    <property type="term" value="F:glutaminyl-tRNA synthase (glutamine-hydrolyzing) activity"/>
    <property type="evidence" value="ECO:0007669"/>
    <property type="project" value="UniProtKB-UniRule"/>
</dbReference>
<sequence>MIITSKKGNSYELVIGLEIHAQIKDECKVFSKSSTNWDAKPNTNISPMDIALPGALPVLNMNAVSKAIAAGMAINATINEESFFDRKNYFYPDLPSGYQITQFYKPIVENGWVDISLEDASKKRINIERIHIEQDAGKSIHDLVGDKTCLDYNRAGVGLMEIVSKPELSSPFEAGEYVKKLRSLIRAVGASDADMDEGSMRVDANVSVRLVGEKRLGTRCEIKNLNSVRYLQAAIEFEANRHIEIIENGGQIDQETRLFNVEKGETRSMRKKEDANDYKYFPDPDLPPLKLSTDFIDAIRKNLPELPEQKLTRYLEYGIIEKEAIIMSEDIGFSSYFDEVAKKSEPKMAYTWVMIELLGRLNKEQIKIEESKILPSHIIELISLITNGKINGKIAKTVLDEMFVKIMSNEVKTPSEIVKDLGLEQIDNTDEIIAAIKDILKNNPTQLQSFKNGNQKLFGFFVGEVMKVTKGKANPAKVNDLLKIEIDKA</sequence>
<evidence type="ECO:0000259" key="12">
    <source>
        <dbReference type="SMART" id="SM00845"/>
    </source>
</evidence>
<dbReference type="AlphaFoldDB" id="A0A5B8XEZ4"/>
<dbReference type="Pfam" id="PF02934">
    <property type="entry name" value="GatB_N"/>
    <property type="match status" value="1"/>
</dbReference>
<dbReference type="RefSeq" id="WP_146821303.1">
    <property type="nucleotide sequence ID" value="NZ_CP029077.1"/>
</dbReference>
<accession>A0A5B8XEZ4</accession>
<evidence type="ECO:0000256" key="3">
    <source>
        <dbReference type="ARBA" id="ARBA00016923"/>
    </source>
</evidence>